<proteinExistence type="predicted"/>
<dbReference type="InterPro" id="IPR036188">
    <property type="entry name" value="FAD/NAD-bd_sf"/>
</dbReference>
<dbReference type="OrthoDB" id="5793379at2"/>
<dbReference type="RefSeq" id="WP_074446504.1">
    <property type="nucleotide sequence ID" value="NZ_FMBM01000003.1"/>
</dbReference>
<comment type="caution">
    <text evidence="1">The sequence shown here is derived from an EMBL/GenBank/DDBJ whole genome shotgun (WGS) entry which is preliminary data.</text>
</comment>
<dbReference type="Proteomes" id="UP000182800">
    <property type="component" value="Unassembled WGS sequence"/>
</dbReference>
<dbReference type="Proteomes" id="UP000050497">
    <property type="component" value="Unassembled WGS sequence"/>
</dbReference>
<accession>A0A0P7XBF7</accession>
<gene>
    <name evidence="1" type="primary">crtY</name>
    <name evidence="2" type="ORF">GA0071312_3734</name>
    <name evidence="1" type="ORF">HLUCCO17_00470</name>
</gene>
<reference evidence="1 3" key="1">
    <citation type="submission" date="2015-09" db="EMBL/GenBank/DDBJ databases">
        <title>Identification and resolution of microdiversity through metagenomic sequencing of parallel consortia.</title>
        <authorList>
            <person name="Nelson W.C."/>
            <person name="Romine M.F."/>
            <person name="Lindemann S.R."/>
        </authorList>
    </citation>
    <scope>NUCLEOTIDE SEQUENCE [LARGE SCALE GENOMIC DNA]</scope>
    <source>
        <strain evidence="1">HL-109</strain>
    </source>
</reference>
<reference evidence="2 4" key="2">
    <citation type="submission" date="2016-08" db="EMBL/GenBank/DDBJ databases">
        <authorList>
            <person name="Varghese N."/>
            <person name="Submissions Spin"/>
        </authorList>
    </citation>
    <scope>NUCLEOTIDE SEQUENCE [LARGE SCALE GENOMIC DNA]</scope>
    <source>
        <strain evidence="2 4">HL-109</strain>
    </source>
</reference>
<dbReference type="PATRIC" id="fig|1653334.4.peg.1853"/>
<keyword evidence="4" id="KW-1185">Reference proteome</keyword>
<dbReference type="EMBL" id="LJSX01000001">
    <property type="protein sequence ID" value="KPQ12601.1"/>
    <property type="molecule type" value="Genomic_DNA"/>
</dbReference>
<dbReference type="SUPFAM" id="SSF51905">
    <property type="entry name" value="FAD/NAD(P)-binding domain"/>
    <property type="match status" value="1"/>
</dbReference>
<evidence type="ECO:0000313" key="4">
    <source>
        <dbReference type="Proteomes" id="UP000182800"/>
    </source>
</evidence>
<organism evidence="1 3">
    <name type="scientific">Saliniramus fredricksonii</name>
    <dbReference type="NCBI Taxonomy" id="1653334"/>
    <lineage>
        <taxon>Bacteria</taxon>
        <taxon>Pseudomonadati</taxon>
        <taxon>Pseudomonadota</taxon>
        <taxon>Alphaproteobacteria</taxon>
        <taxon>Hyphomicrobiales</taxon>
        <taxon>Salinarimonadaceae</taxon>
        <taxon>Saliniramus</taxon>
    </lineage>
</organism>
<evidence type="ECO:0000313" key="2">
    <source>
        <dbReference type="EMBL" id="SCC82724.1"/>
    </source>
</evidence>
<dbReference type="STRING" id="1653334.GA0071312_3734"/>
<protein>
    <submittedName>
        <fullName evidence="1 2">Lycopene beta-cyclase</fullName>
    </submittedName>
</protein>
<dbReference type="AlphaFoldDB" id="A0A0P7XBF7"/>
<name>A0A0P7XBF7_9HYPH</name>
<evidence type="ECO:0000313" key="3">
    <source>
        <dbReference type="Proteomes" id="UP000050497"/>
    </source>
</evidence>
<dbReference type="EMBL" id="FMBM01000003">
    <property type="protein sequence ID" value="SCC82724.1"/>
    <property type="molecule type" value="Genomic_DNA"/>
</dbReference>
<dbReference type="Gene3D" id="3.50.50.60">
    <property type="entry name" value="FAD/NAD(P)-binding domain"/>
    <property type="match status" value="1"/>
</dbReference>
<evidence type="ECO:0000313" key="1">
    <source>
        <dbReference type="EMBL" id="KPQ12601.1"/>
    </source>
</evidence>
<sequence length="367" mass="40230">MPDVDVAILGGGCAGLSLAARLAPTRLSFRVIEPRRRYDDDRTWSFWRTGPDPFEDCVRASWTRWTVSGPGGAVLRGSRRFPYQSVASGAFYDRALDLIDDARSGSIAPGSTAGSVRPKGDGMWIETSDGGFSARHVCDARPPTRRPAYGQFFVGREIVTAQAIFDADTVPLMHFRRGYSTGIDFLYILPFARDRALIEVTSFAPQPPERADMRAWLDAEIVALGACDHDLVREEAGALPMEVGYRAPEVPGICHIGLAGGAARPSTGYAFQRIQMHADHVAGQLLRGENPRIPQDSAVSRFMDRVFLRVLAAAPERGPALFEALFRNTPADRLERFLSGSTRSDDRLSVMWALPSMPFLRAASGLT</sequence>
<dbReference type="Pfam" id="PF05834">
    <property type="entry name" value="Lycopene_cycl"/>
    <property type="match status" value="1"/>
</dbReference>